<sequence>MFPESKVTEIYCMADDFCKEFTLQQEKYMIKDMKTMHRNKPNRMSDAEIMVILILFHSGGFRCFKHYYKEYVCKHLKHLFPRQVSYNRFVELEKEVLLPMTIFIKRVLLGTCTGISFVDSTPLCVCRNQRILIHKTFEGLAERGRCSMGWFFGFKLHLIINDKGEILNFMFTPGNVDDREPLKQGRFLENIKGKLCADKGYIGQALFENLFLNGIQLVTKVKNNMRNSLMSIADKILLRKRALIETVNDELKNIAQIEHSRHRSFSNFIANSLSAIAAYCFFEKKPAIDVKFVNDGQLAIF</sequence>
<protein>
    <submittedName>
        <fullName evidence="2">Transposase DDE domain protein</fullName>
    </submittedName>
</protein>
<proteinExistence type="predicted"/>
<evidence type="ECO:0000313" key="4">
    <source>
        <dbReference type="EMBL" id="EXZ75638.1"/>
    </source>
</evidence>
<evidence type="ECO:0000313" key="6">
    <source>
        <dbReference type="Proteomes" id="UP000020938"/>
    </source>
</evidence>
<dbReference type="PATRIC" id="fig|1339314.3.peg.4542"/>
<dbReference type="EMBL" id="JGDS01000069">
    <property type="protein sequence ID" value="EXZ71256.1"/>
    <property type="molecule type" value="Genomic_DNA"/>
</dbReference>
<name>A0A016E285_BACFG</name>
<dbReference type="InterPro" id="IPR025668">
    <property type="entry name" value="Tnp_DDE_dom"/>
</dbReference>
<dbReference type="EMBL" id="JGDS01000015">
    <property type="protein sequence ID" value="EXZ75638.1"/>
    <property type="molecule type" value="Genomic_DNA"/>
</dbReference>
<dbReference type="GeneID" id="5304458"/>
<evidence type="ECO:0000313" key="2">
    <source>
        <dbReference type="EMBL" id="EXZ71256.1"/>
    </source>
</evidence>
<dbReference type="RefSeq" id="WP_016270147.1">
    <property type="nucleotide sequence ID" value="NZ_JGDS01000006.1"/>
</dbReference>
<organism evidence="2 6">
    <name type="scientific">Bacteroides fragilis str. 3976T8</name>
    <dbReference type="NCBI Taxonomy" id="1339314"/>
    <lineage>
        <taxon>Bacteria</taxon>
        <taxon>Pseudomonadati</taxon>
        <taxon>Bacteroidota</taxon>
        <taxon>Bacteroidia</taxon>
        <taxon>Bacteroidales</taxon>
        <taxon>Bacteroidaceae</taxon>
        <taxon>Bacteroides</taxon>
    </lineage>
</organism>
<reference evidence="2 6" key="1">
    <citation type="submission" date="2014-02" db="EMBL/GenBank/DDBJ databases">
        <authorList>
            <person name="Sears C."/>
            <person name="Carroll K."/>
            <person name="Sack B.R."/>
            <person name="Qadri F."/>
            <person name="Myers L.L."/>
            <person name="Chung G.-T."/>
            <person name="Escheverria P."/>
            <person name="Fraser C.M."/>
            <person name="Sadzewicz L."/>
            <person name="Shefchek K.A."/>
            <person name="Tallon L."/>
            <person name="Das S.P."/>
            <person name="Daugherty S."/>
            <person name="Mongodin E.F."/>
        </authorList>
    </citation>
    <scope>NUCLEOTIDE SEQUENCE [LARGE SCALE GENOMIC DNA]</scope>
    <source>
        <strain evidence="2 6">3976T8</strain>
    </source>
</reference>
<dbReference type="EMBL" id="JGDS01000006">
    <property type="protein sequence ID" value="EXZ75868.1"/>
    <property type="molecule type" value="Genomic_DNA"/>
</dbReference>
<dbReference type="Pfam" id="PF13612">
    <property type="entry name" value="DDE_Tnp_1_3"/>
    <property type="match status" value="1"/>
</dbReference>
<dbReference type="Proteomes" id="UP000020938">
    <property type="component" value="Unassembled WGS sequence"/>
</dbReference>
<accession>A0A016E285</accession>
<dbReference type="EMBL" id="JGDS01000068">
    <property type="protein sequence ID" value="EXZ71335.1"/>
    <property type="molecule type" value="Genomic_DNA"/>
</dbReference>
<evidence type="ECO:0000313" key="3">
    <source>
        <dbReference type="EMBL" id="EXZ71335.1"/>
    </source>
</evidence>
<dbReference type="NCBIfam" id="NF033520">
    <property type="entry name" value="transpos_IS982"/>
    <property type="match status" value="1"/>
</dbReference>
<gene>
    <name evidence="3" type="ORF">M123_4421</name>
    <name evidence="2" type="ORF">M123_4422</name>
    <name evidence="5" type="ORF">M123_4727</name>
    <name evidence="4" type="ORF">M123_4754</name>
</gene>
<comment type="caution">
    <text evidence="2">The sequence shown here is derived from an EMBL/GenBank/DDBJ whole genome shotgun (WGS) entry which is preliminary data.</text>
</comment>
<evidence type="ECO:0000259" key="1">
    <source>
        <dbReference type="Pfam" id="PF13612"/>
    </source>
</evidence>
<evidence type="ECO:0000313" key="5">
    <source>
        <dbReference type="EMBL" id="EXZ75868.1"/>
    </source>
</evidence>
<dbReference type="AlphaFoldDB" id="A0A016E285"/>
<feature type="domain" description="Transposase DDE" evidence="1">
    <location>
        <begin position="110"/>
        <end position="264"/>
    </location>
</feature>